<dbReference type="Proteomes" id="UP000014760">
    <property type="component" value="Unassembled WGS sequence"/>
</dbReference>
<dbReference type="EMBL" id="KB302197">
    <property type="protein sequence ID" value="ELU04607.1"/>
    <property type="molecule type" value="Genomic_DNA"/>
</dbReference>
<dbReference type="AlphaFoldDB" id="R7UMX0"/>
<evidence type="ECO:0000256" key="1">
    <source>
        <dbReference type="ARBA" id="ARBA00004479"/>
    </source>
</evidence>
<evidence type="ECO:0000313" key="12">
    <source>
        <dbReference type="EMBL" id="ELU04607.1"/>
    </source>
</evidence>
<evidence type="ECO:0000256" key="6">
    <source>
        <dbReference type="ARBA" id="ARBA00023136"/>
    </source>
</evidence>
<dbReference type="PANTHER" id="PTHR22811">
    <property type="entry name" value="TRANSMEMBRANE EMP24 DOMAIN-CONTAINING PROTEIN"/>
    <property type="match status" value="1"/>
</dbReference>
<feature type="signal peptide" evidence="10">
    <location>
        <begin position="1"/>
        <end position="21"/>
    </location>
</feature>
<keyword evidence="4 10" id="KW-0732">Signal</keyword>
<dbReference type="STRING" id="283909.R7UMX0"/>
<dbReference type="GO" id="GO:0016020">
    <property type="term" value="C:membrane"/>
    <property type="evidence" value="ECO:0007669"/>
    <property type="project" value="UniProtKB-SubCell"/>
</dbReference>
<evidence type="ECO:0000313" key="14">
    <source>
        <dbReference type="Proteomes" id="UP000014760"/>
    </source>
</evidence>
<dbReference type="EnsemblMetazoa" id="CapteT19779">
    <property type="protein sequence ID" value="CapteP19779"/>
    <property type="gene ID" value="CapteG19779"/>
</dbReference>
<organism evidence="12">
    <name type="scientific">Capitella teleta</name>
    <name type="common">Polychaete worm</name>
    <dbReference type="NCBI Taxonomy" id="283909"/>
    <lineage>
        <taxon>Eukaryota</taxon>
        <taxon>Metazoa</taxon>
        <taxon>Spiralia</taxon>
        <taxon>Lophotrochozoa</taxon>
        <taxon>Annelida</taxon>
        <taxon>Polychaeta</taxon>
        <taxon>Sedentaria</taxon>
        <taxon>Scolecida</taxon>
        <taxon>Capitellidae</taxon>
        <taxon>Capitella</taxon>
    </lineage>
</organism>
<evidence type="ECO:0000256" key="5">
    <source>
        <dbReference type="ARBA" id="ARBA00022989"/>
    </source>
</evidence>
<dbReference type="HOGENOM" id="CLU_066963_6_0_1"/>
<reference evidence="14" key="1">
    <citation type="submission" date="2012-12" db="EMBL/GenBank/DDBJ databases">
        <authorList>
            <person name="Hellsten U."/>
            <person name="Grimwood J."/>
            <person name="Chapman J.A."/>
            <person name="Shapiro H."/>
            <person name="Aerts A."/>
            <person name="Otillar R.P."/>
            <person name="Terry A.Y."/>
            <person name="Boore J.L."/>
            <person name="Simakov O."/>
            <person name="Marletaz F."/>
            <person name="Cho S.-J."/>
            <person name="Edsinger-Gonzales E."/>
            <person name="Havlak P."/>
            <person name="Kuo D.-H."/>
            <person name="Larsson T."/>
            <person name="Lv J."/>
            <person name="Arendt D."/>
            <person name="Savage R."/>
            <person name="Osoegawa K."/>
            <person name="de Jong P."/>
            <person name="Lindberg D.R."/>
            <person name="Seaver E.C."/>
            <person name="Weisblat D.A."/>
            <person name="Putnam N.H."/>
            <person name="Grigoriev I.V."/>
            <person name="Rokhsar D.S."/>
        </authorList>
    </citation>
    <scope>NUCLEOTIDE SEQUENCE</scope>
    <source>
        <strain evidence="14">I ESC-2004</strain>
    </source>
</reference>
<evidence type="ECO:0000256" key="8">
    <source>
        <dbReference type="RuleBase" id="RU003827"/>
    </source>
</evidence>
<comment type="subcellular location">
    <subcellularLocation>
        <location evidence="7">Endomembrane system</location>
        <topology evidence="7">Single-pass membrane protein</topology>
    </subcellularLocation>
    <subcellularLocation>
        <location evidence="1 8">Membrane</location>
        <topology evidence="1 8">Single-pass type I membrane protein</topology>
    </subcellularLocation>
</comment>
<accession>R7UMX0</accession>
<evidence type="ECO:0000313" key="13">
    <source>
        <dbReference type="EnsemblMetazoa" id="CapteP19779"/>
    </source>
</evidence>
<keyword evidence="5 9" id="KW-1133">Transmembrane helix</keyword>
<dbReference type="InterPro" id="IPR009038">
    <property type="entry name" value="GOLD_dom"/>
</dbReference>
<dbReference type="FunCoup" id="R7UMX0">
    <property type="interactions" value="976"/>
</dbReference>
<reference evidence="12 14" key="2">
    <citation type="journal article" date="2013" name="Nature">
        <title>Insights into bilaterian evolution from three spiralian genomes.</title>
        <authorList>
            <person name="Simakov O."/>
            <person name="Marletaz F."/>
            <person name="Cho S.J."/>
            <person name="Edsinger-Gonzales E."/>
            <person name="Havlak P."/>
            <person name="Hellsten U."/>
            <person name="Kuo D.H."/>
            <person name="Larsson T."/>
            <person name="Lv J."/>
            <person name="Arendt D."/>
            <person name="Savage R."/>
            <person name="Osoegawa K."/>
            <person name="de Jong P."/>
            <person name="Grimwood J."/>
            <person name="Chapman J.A."/>
            <person name="Shapiro H."/>
            <person name="Aerts A."/>
            <person name="Otillar R.P."/>
            <person name="Terry A.Y."/>
            <person name="Boore J.L."/>
            <person name="Grigoriev I.V."/>
            <person name="Lindberg D.R."/>
            <person name="Seaver E.C."/>
            <person name="Weisblat D.A."/>
            <person name="Putnam N.H."/>
            <person name="Rokhsar D.S."/>
        </authorList>
    </citation>
    <scope>NUCLEOTIDE SEQUENCE</scope>
    <source>
        <strain evidence="12 14">I ESC-2004</strain>
    </source>
</reference>
<name>R7UMX0_CAPTE</name>
<dbReference type="InterPro" id="IPR015720">
    <property type="entry name" value="Emp24-like"/>
</dbReference>
<dbReference type="GO" id="GO:0012505">
    <property type="term" value="C:endomembrane system"/>
    <property type="evidence" value="ECO:0007669"/>
    <property type="project" value="UniProtKB-SubCell"/>
</dbReference>
<feature type="domain" description="GOLD" evidence="11">
    <location>
        <begin position="33"/>
        <end position="115"/>
    </location>
</feature>
<comment type="similarity">
    <text evidence="2 8">Belongs to the EMP24/GP25L family.</text>
</comment>
<dbReference type="InterPro" id="IPR036598">
    <property type="entry name" value="GOLD_dom_sf"/>
</dbReference>
<evidence type="ECO:0000256" key="4">
    <source>
        <dbReference type="ARBA" id="ARBA00022729"/>
    </source>
</evidence>
<proteinExistence type="inferred from homology"/>
<dbReference type="EMBL" id="AMQN01001409">
    <property type="status" value="NOT_ANNOTATED_CDS"/>
    <property type="molecule type" value="Genomic_DNA"/>
</dbReference>
<evidence type="ECO:0000256" key="9">
    <source>
        <dbReference type="SAM" id="Phobius"/>
    </source>
</evidence>
<dbReference type="Pfam" id="PF01105">
    <property type="entry name" value="EMP24_GP25L"/>
    <property type="match status" value="1"/>
</dbReference>
<evidence type="ECO:0000256" key="10">
    <source>
        <dbReference type="SAM" id="SignalP"/>
    </source>
</evidence>
<dbReference type="PROSITE" id="PS50866">
    <property type="entry name" value="GOLD"/>
    <property type="match status" value="1"/>
</dbReference>
<feature type="transmembrane region" description="Helical" evidence="9">
    <location>
        <begin position="176"/>
        <end position="196"/>
    </location>
</feature>
<evidence type="ECO:0000259" key="11">
    <source>
        <dbReference type="PROSITE" id="PS50866"/>
    </source>
</evidence>
<dbReference type="OMA" id="VGEYTFC"/>
<evidence type="ECO:0000256" key="3">
    <source>
        <dbReference type="ARBA" id="ARBA00022692"/>
    </source>
</evidence>
<sequence>MAWFWHLAILLGALTVCSVYGGELTFELPDNERQCFHEIIGEKIKCTLEFQVIQGGNYDVDMELTGPAGQILYKDVKKQYDSFTWTTDVAGDYKFCFSNEFSTYTHKVVYFDFQVGDEEPLDKELGEHATAMTQMEAAAVTIHEALKVVIDYQTHHRLRESQGRGFAEDLNDRVQLWSIGESCVILLVGIGQILILRSFFTDKRHNTSIST</sequence>
<dbReference type="SMART" id="SM01190">
    <property type="entry name" value="EMP24_GP25L"/>
    <property type="match status" value="1"/>
</dbReference>
<dbReference type="OrthoDB" id="62956at2759"/>
<gene>
    <name evidence="12" type="ORF">CAPTEDRAFT_19779</name>
</gene>
<evidence type="ECO:0000256" key="2">
    <source>
        <dbReference type="ARBA" id="ARBA00007104"/>
    </source>
</evidence>
<keyword evidence="14" id="KW-1185">Reference proteome</keyword>
<protein>
    <recommendedName>
        <fullName evidence="11">GOLD domain-containing protein</fullName>
    </recommendedName>
</protein>
<reference evidence="13" key="3">
    <citation type="submission" date="2015-06" db="UniProtKB">
        <authorList>
            <consortium name="EnsemblMetazoa"/>
        </authorList>
    </citation>
    <scope>IDENTIFICATION</scope>
</reference>
<keyword evidence="3 8" id="KW-0812">Transmembrane</keyword>
<keyword evidence="6 9" id="KW-0472">Membrane</keyword>
<evidence type="ECO:0000256" key="7">
    <source>
        <dbReference type="ARBA" id="ARBA00037847"/>
    </source>
</evidence>
<dbReference type="SUPFAM" id="SSF101576">
    <property type="entry name" value="Supernatant protein factor (SPF), C-terminal domain"/>
    <property type="match status" value="1"/>
</dbReference>
<feature type="chain" id="PRO_5008788182" description="GOLD domain-containing protein" evidence="10">
    <location>
        <begin position="22"/>
        <end position="211"/>
    </location>
</feature>